<evidence type="ECO:0000256" key="1">
    <source>
        <dbReference type="ARBA" id="ARBA00023125"/>
    </source>
</evidence>
<dbReference type="AlphaFoldDB" id="A0A4Q7ZK84"/>
<dbReference type="GO" id="GO:0003700">
    <property type="term" value="F:DNA-binding transcription factor activity"/>
    <property type="evidence" value="ECO:0007669"/>
    <property type="project" value="TreeGrafter"/>
</dbReference>
<dbReference type="GO" id="GO:0005829">
    <property type="term" value="C:cytosol"/>
    <property type="evidence" value="ECO:0007669"/>
    <property type="project" value="TreeGrafter"/>
</dbReference>
<dbReference type="Proteomes" id="UP000292564">
    <property type="component" value="Unassembled WGS sequence"/>
</dbReference>
<evidence type="ECO:0000313" key="3">
    <source>
        <dbReference type="EMBL" id="RZU51327.1"/>
    </source>
</evidence>
<dbReference type="Pfam" id="PF13560">
    <property type="entry name" value="HTH_31"/>
    <property type="match status" value="1"/>
</dbReference>
<feature type="domain" description="HTH cro/C1-type" evidence="2">
    <location>
        <begin position="14"/>
        <end position="67"/>
    </location>
</feature>
<dbReference type="EMBL" id="SHKY01000001">
    <property type="protein sequence ID" value="RZU51327.1"/>
    <property type="molecule type" value="Genomic_DNA"/>
</dbReference>
<keyword evidence="4" id="KW-1185">Reference proteome</keyword>
<protein>
    <submittedName>
        <fullName evidence="3">DNA-binding XRE family transcriptional regulator</fullName>
    </submittedName>
</protein>
<dbReference type="OrthoDB" id="3380004at2"/>
<dbReference type="PANTHER" id="PTHR46797">
    <property type="entry name" value="HTH-TYPE TRANSCRIPTIONAL REGULATOR"/>
    <property type="match status" value="1"/>
</dbReference>
<dbReference type="RefSeq" id="WP_130510105.1">
    <property type="nucleotide sequence ID" value="NZ_SHKY01000001.1"/>
</dbReference>
<proteinExistence type="predicted"/>
<dbReference type="SMART" id="SM00530">
    <property type="entry name" value="HTH_XRE"/>
    <property type="match status" value="1"/>
</dbReference>
<evidence type="ECO:0000259" key="2">
    <source>
        <dbReference type="PROSITE" id="PS50943"/>
    </source>
</evidence>
<dbReference type="InterPro" id="IPR010982">
    <property type="entry name" value="Lambda_DNA-bd_dom_sf"/>
</dbReference>
<gene>
    <name evidence="3" type="ORF">EV385_3142</name>
</gene>
<evidence type="ECO:0000313" key="4">
    <source>
        <dbReference type="Proteomes" id="UP000292564"/>
    </source>
</evidence>
<dbReference type="InterPro" id="IPR001387">
    <property type="entry name" value="Cro/C1-type_HTH"/>
</dbReference>
<dbReference type="SUPFAM" id="SSF47413">
    <property type="entry name" value="lambda repressor-like DNA-binding domains"/>
    <property type="match status" value="1"/>
</dbReference>
<reference evidence="3 4" key="1">
    <citation type="submission" date="2019-02" db="EMBL/GenBank/DDBJ databases">
        <title>Sequencing the genomes of 1000 actinobacteria strains.</title>
        <authorList>
            <person name="Klenk H.-P."/>
        </authorList>
    </citation>
    <scope>NUCLEOTIDE SEQUENCE [LARGE SCALE GENOMIC DNA]</scope>
    <source>
        <strain evidence="3 4">DSM 45162</strain>
    </source>
</reference>
<name>A0A4Q7ZK84_9ACTN</name>
<comment type="caution">
    <text evidence="3">The sequence shown here is derived from an EMBL/GenBank/DDBJ whole genome shotgun (WGS) entry which is preliminary data.</text>
</comment>
<accession>A0A4Q7ZK84</accession>
<dbReference type="PROSITE" id="PS50943">
    <property type="entry name" value="HTH_CROC1"/>
    <property type="match status" value="1"/>
</dbReference>
<dbReference type="InterPro" id="IPR050807">
    <property type="entry name" value="TransReg_Diox_bact_type"/>
</dbReference>
<dbReference type="PANTHER" id="PTHR46797:SF1">
    <property type="entry name" value="METHYLPHOSPHONATE SYNTHASE"/>
    <property type="match status" value="1"/>
</dbReference>
<keyword evidence="1 3" id="KW-0238">DNA-binding</keyword>
<organism evidence="3 4">
    <name type="scientific">Krasilnikovia cinnamomea</name>
    <dbReference type="NCBI Taxonomy" id="349313"/>
    <lineage>
        <taxon>Bacteria</taxon>
        <taxon>Bacillati</taxon>
        <taxon>Actinomycetota</taxon>
        <taxon>Actinomycetes</taxon>
        <taxon>Micromonosporales</taxon>
        <taxon>Micromonosporaceae</taxon>
        <taxon>Krasilnikovia</taxon>
    </lineage>
</organism>
<dbReference type="Gene3D" id="1.10.260.40">
    <property type="entry name" value="lambda repressor-like DNA-binding domains"/>
    <property type="match status" value="1"/>
</dbReference>
<dbReference type="CDD" id="cd00093">
    <property type="entry name" value="HTH_XRE"/>
    <property type="match status" value="1"/>
</dbReference>
<sequence length="417" mass="45078">MVTQVSQPEFGQRLRRLRAERGLSQRDLASGTVNQSYISLLESGARVPTLDVVLHLARVLDVSVHALADVDIASPDGAVRALARSQFVNDVLTMAAIEYGDLDDAEQRMTAAYRAALAAPAESAAALGYGLALERILELRGDRPGRYALLSELLPLADQSEVVEMRVRTRIAFSAAARDVGRLDEAYAEIERASREITGTALADGSEHIRLLAVHLSVLNDRGSSVEIMRLVETLLVVARRLDRSAITGRGQWAASIALASIGRWRRALESLTEARRMLSHPSTSLRDWASFCRAAVSVQIDAHAEPAEIAASMEAARAATMAESSVANVRLAALEVRFAVATGDPERAIALAAAVADDELPSAERIRFLHARGQAERLAGQEAQAVATLRFAAQLAEETSAFRHAARIWRDINEPA</sequence>
<dbReference type="GO" id="GO:0003677">
    <property type="term" value="F:DNA binding"/>
    <property type="evidence" value="ECO:0007669"/>
    <property type="project" value="UniProtKB-KW"/>
</dbReference>